<evidence type="ECO:0000256" key="2">
    <source>
        <dbReference type="SAM" id="MobiDB-lite"/>
    </source>
</evidence>
<comment type="similarity">
    <text evidence="1">Belongs to the peptidase S1C family.</text>
</comment>
<evidence type="ECO:0000256" key="1">
    <source>
        <dbReference type="ARBA" id="ARBA00010541"/>
    </source>
</evidence>
<evidence type="ECO:0000313" key="5">
    <source>
        <dbReference type="Proteomes" id="UP001497457"/>
    </source>
</evidence>
<evidence type="ECO:0000313" key="4">
    <source>
        <dbReference type="EMBL" id="CAL5060811.1"/>
    </source>
</evidence>
<dbReference type="PANTHER" id="PTHR47389:SF5">
    <property type="entry name" value="OS09G0436700 PROTEIN"/>
    <property type="match status" value="1"/>
</dbReference>
<organism evidence="4 5">
    <name type="scientific">Urochloa decumbens</name>
    <dbReference type="NCBI Taxonomy" id="240449"/>
    <lineage>
        <taxon>Eukaryota</taxon>
        <taxon>Viridiplantae</taxon>
        <taxon>Streptophyta</taxon>
        <taxon>Embryophyta</taxon>
        <taxon>Tracheophyta</taxon>
        <taxon>Spermatophyta</taxon>
        <taxon>Magnoliopsida</taxon>
        <taxon>Liliopsida</taxon>
        <taxon>Poales</taxon>
        <taxon>Poaceae</taxon>
        <taxon>PACMAD clade</taxon>
        <taxon>Panicoideae</taxon>
        <taxon>Panicodae</taxon>
        <taxon>Paniceae</taxon>
        <taxon>Melinidinae</taxon>
        <taxon>Urochloa</taxon>
    </lineage>
</organism>
<dbReference type="InterPro" id="IPR009003">
    <property type="entry name" value="Peptidase_S1_PA"/>
</dbReference>
<keyword evidence="5" id="KW-1185">Reference proteome</keyword>
<dbReference type="PRINTS" id="PR00834">
    <property type="entry name" value="PROTEASES2C"/>
</dbReference>
<dbReference type="InterPro" id="IPR043504">
    <property type="entry name" value="Peptidase_S1_PA_chymotrypsin"/>
</dbReference>
<sequence length="523" mass="57068">MRRKRRVSPSSVERPPQSTEPGTGTAPATRSGSLAAAPVTRFRSWAAGSLTPAPPGVGPTVPREGSLRSRALRRRRQPSQVHLSAPASASTAAGEEVEPMLEPEETAGSFSPNSPIRVPYLEEYDSNGELCQEPSLFPDPVLIEPYEKAEQEFSDKIAKIRKLPTLDSDTSISPSIIQESAADTIIEASKFVLGLSSYIDGKLLSKCSGILIEWSKGTGIILTTAQLICSTSPCLDEWLGEDKYAPNAEVCVQLLHMDDFKTGTLMYLDKQYGFALFSVLMDEPKRLPCFSNERFAQDVFLLGRYESNLLIGNGKVLSKGAGSYKRHHYMYTDGHISPHGAGGAVINLEGDVTGMITGPKHFIPSSTIQKCLEIWKTYNHVPRIHLGMKLFGIKCLSLVSREKISRNYNIDAGLIVKAVSAESNAEKLGVRMGDIILSVNGEHIATAVELENKLLDISKAQLEKGIGLGSAVDVTLALDVFNTTKCGRGRRLLKAKLSRTEEIIEEGKYPVIYGRPKKPVEKV</sequence>
<dbReference type="Gene3D" id="2.30.42.10">
    <property type="match status" value="1"/>
</dbReference>
<accession>A0ABC9EQ29</accession>
<dbReference type="InterPro" id="IPR036034">
    <property type="entry name" value="PDZ_sf"/>
</dbReference>
<dbReference type="InterPro" id="IPR041489">
    <property type="entry name" value="PDZ_6"/>
</dbReference>
<feature type="region of interest" description="Disordered" evidence="2">
    <location>
        <begin position="1"/>
        <end position="115"/>
    </location>
</feature>
<dbReference type="AlphaFoldDB" id="A0ABC9EQ29"/>
<feature type="compositionally biased region" description="Polar residues" evidence="2">
    <location>
        <begin position="8"/>
        <end position="32"/>
    </location>
</feature>
<name>A0ABC9EQ29_9POAL</name>
<dbReference type="Pfam" id="PF17820">
    <property type="entry name" value="PDZ_6"/>
    <property type="match status" value="1"/>
</dbReference>
<dbReference type="Pfam" id="PF13365">
    <property type="entry name" value="Trypsin_2"/>
    <property type="match status" value="1"/>
</dbReference>
<dbReference type="SUPFAM" id="SSF50494">
    <property type="entry name" value="Trypsin-like serine proteases"/>
    <property type="match status" value="1"/>
</dbReference>
<feature type="compositionally biased region" description="Polar residues" evidence="2">
    <location>
        <begin position="78"/>
        <end position="91"/>
    </location>
</feature>
<evidence type="ECO:0000259" key="3">
    <source>
        <dbReference type="Pfam" id="PF17820"/>
    </source>
</evidence>
<dbReference type="Proteomes" id="UP001497457">
    <property type="component" value="Chromosome 4rd"/>
</dbReference>
<gene>
    <name evidence="4" type="ORF">URODEC1_LOCUS97368</name>
</gene>
<reference evidence="4" key="1">
    <citation type="submission" date="2024-10" db="EMBL/GenBank/DDBJ databases">
        <authorList>
            <person name="Ryan C."/>
        </authorList>
    </citation>
    <scope>NUCLEOTIDE SEQUENCE [LARGE SCALE GENOMIC DNA]</scope>
</reference>
<feature type="compositionally biased region" description="Acidic residues" evidence="2">
    <location>
        <begin position="95"/>
        <end position="105"/>
    </location>
</feature>
<dbReference type="InterPro" id="IPR001940">
    <property type="entry name" value="Peptidase_S1C"/>
</dbReference>
<dbReference type="Gene3D" id="2.40.10.10">
    <property type="entry name" value="Trypsin-like serine proteases"/>
    <property type="match status" value="2"/>
</dbReference>
<dbReference type="SUPFAM" id="SSF50156">
    <property type="entry name" value="PDZ domain-like"/>
    <property type="match status" value="1"/>
</dbReference>
<dbReference type="EMBL" id="OZ075114">
    <property type="protein sequence ID" value="CAL5060811.1"/>
    <property type="molecule type" value="Genomic_DNA"/>
</dbReference>
<proteinExistence type="inferred from homology"/>
<dbReference type="PANTHER" id="PTHR47389">
    <property type="entry name" value="OS09G0436400 PROTEIN"/>
    <property type="match status" value="1"/>
</dbReference>
<feature type="domain" description="PDZ" evidence="3">
    <location>
        <begin position="415"/>
        <end position="446"/>
    </location>
</feature>
<protein>
    <recommendedName>
        <fullName evidence="3">PDZ domain-containing protein</fullName>
    </recommendedName>
</protein>